<dbReference type="InterPro" id="IPR006073">
    <property type="entry name" value="GTP-bd"/>
</dbReference>
<comment type="similarity">
    <text evidence="1 8">Belongs to the TRAFAC class TrmE-Era-EngA-EngB-Septin-like GTPase superfamily. TrmE GTPase family.</text>
</comment>
<feature type="binding site" evidence="8">
    <location>
        <position position="81"/>
    </location>
    <ligand>
        <name>(6S)-5-formyl-5,6,7,8-tetrahydrofolate</name>
        <dbReference type="ChEBI" id="CHEBI:57457"/>
    </ligand>
</feature>
<dbReference type="SUPFAM" id="SSF116878">
    <property type="entry name" value="TrmE connector domain"/>
    <property type="match status" value="1"/>
</dbReference>
<dbReference type="Pfam" id="PF12631">
    <property type="entry name" value="MnmE_helical"/>
    <property type="match status" value="1"/>
</dbReference>
<comment type="subunit">
    <text evidence="8">Homodimer. Heterotetramer of two MnmE and two MnmG subunits.</text>
</comment>
<evidence type="ECO:0000313" key="10">
    <source>
        <dbReference type="EMBL" id="BCJ89312.1"/>
    </source>
</evidence>
<dbReference type="Pfam" id="PF01926">
    <property type="entry name" value="MMR_HSR1"/>
    <property type="match status" value="1"/>
</dbReference>
<evidence type="ECO:0000259" key="9">
    <source>
        <dbReference type="PROSITE" id="PS51709"/>
    </source>
</evidence>
<feature type="domain" description="TrmE-type G" evidence="9">
    <location>
        <begin position="217"/>
        <end position="359"/>
    </location>
</feature>
<dbReference type="InterPro" id="IPR025867">
    <property type="entry name" value="MnmE_helical"/>
</dbReference>
<evidence type="ECO:0000256" key="2">
    <source>
        <dbReference type="ARBA" id="ARBA00022694"/>
    </source>
</evidence>
<keyword evidence="7 8" id="KW-0342">GTP-binding</keyword>
<dbReference type="Gene3D" id="3.30.1360.120">
    <property type="entry name" value="Probable tRNA modification gtpase trme, domain 1"/>
    <property type="match status" value="1"/>
</dbReference>
<feature type="binding site" evidence="8">
    <location>
        <position position="121"/>
    </location>
    <ligand>
        <name>(6S)-5-formyl-5,6,7,8-tetrahydrofolate</name>
        <dbReference type="ChEBI" id="CHEBI:57457"/>
    </ligand>
</feature>
<dbReference type="GO" id="GO:0030488">
    <property type="term" value="P:tRNA methylation"/>
    <property type="evidence" value="ECO:0007669"/>
    <property type="project" value="TreeGrafter"/>
</dbReference>
<feature type="binding site" evidence="8">
    <location>
        <begin position="246"/>
        <end position="252"/>
    </location>
    <ligand>
        <name>GTP</name>
        <dbReference type="ChEBI" id="CHEBI:37565"/>
    </ligand>
</feature>
<dbReference type="CDD" id="cd04164">
    <property type="entry name" value="trmE"/>
    <property type="match status" value="1"/>
</dbReference>
<dbReference type="InterPro" id="IPR005225">
    <property type="entry name" value="Small_GTP-bd"/>
</dbReference>
<feature type="binding site" evidence="8">
    <location>
        <position position="433"/>
    </location>
    <ligand>
        <name>(6S)-5-formyl-5,6,7,8-tetrahydrofolate</name>
        <dbReference type="ChEBI" id="CHEBI:57457"/>
    </ligand>
</feature>
<dbReference type="EC" id="3.6.-.-" evidence="8"/>
<evidence type="ECO:0000256" key="8">
    <source>
        <dbReference type="HAMAP-Rule" id="MF_00379"/>
    </source>
</evidence>
<dbReference type="GO" id="GO:0002098">
    <property type="term" value="P:tRNA wobble uridine modification"/>
    <property type="evidence" value="ECO:0007669"/>
    <property type="project" value="TreeGrafter"/>
</dbReference>
<keyword evidence="8" id="KW-0479">Metal-binding</keyword>
<dbReference type="GO" id="GO:0003924">
    <property type="term" value="F:GTPase activity"/>
    <property type="evidence" value="ECO:0007669"/>
    <property type="project" value="UniProtKB-UniRule"/>
</dbReference>
<keyword evidence="5 8" id="KW-0460">Magnesium</keyword>
<keyword evidence="4 8" id="KW-0378">Hydrolase</keyword>
<comment type="cofactor">
    <cofactor evidence="8">
        <name>K(+)</name>
        <dbReference type="ChEBI" id="CHEBI:29103"/>
    </cofactor>
    <text evidence="8">Binds 1 potassium ion per subunit.</text>
</comment>
<dbReference type="FunFam" id="3.30.1360.120:FF:000007">
    <property type="entry name" value="tRNA modification GTPase GTPBP3, mitochondrial"/>
    <property type="match status" value="1"/>
</dbReference>
<dbReference type="SUPFAM" id="SSF103025">
    <property type="entry name" value="Folate-binding domain"/>
    <property type="match status" value="1"/>
</dbReference>
<dbReference type="PROSITE" id="PS51709">
    <property type="entry name" value="G_TRME"/>
    <property type="match status" value="1"/>
</dbReference>
<dbReference type="InterPro" id="IPR027368">
    <property type="entry name" value="MnmE_dom2"/>
</dbReference>
<dbReference type="HAMAP" id="MF_00379">
    <property type="entry name" value="GTPase_MnmE"/>
    <property type="match status" value="1"/>
</dbReference>
<dbReference type="Pfam" id="PF10396">
    <property type="entry name" value="TrmE_N"/>
    <property type="match status" value="1"/>
</dbReference>
<dbReference type="EMBL" id="AP023361">
    <property type="protein sequence ID" value="BCJ89312.1"/>
    <property type="molecule type" value="Genomic_DNA"/>
</dbReference>
<evidence type="ECO:0000256" key="4">
    <source>
        <dbReference type="ARBA" id="ARBA00022801"/>
    </source>
</evidence>
<feature type="binding site" evidence="8">
    <location>
        <begin position="271"/>
        <end position="274"/>
    </location>
    <ligand>
        <name>GTP</name>
        <dbReference type="ChEBI" id="CHEBI:37565"/>
    </ligand>
</feature>
<dbReference type="PANTHER" id="PTHR42714">
    <property type="entry name" value="TRNA MODIFICATION GTPASE GTPBP3"/>
    <property type="match status" value="1"/>
</dbReference>
<comment type="caution">
    <text evidence="8">Lacks conserved residue(s) required for the propagation of feature annotation.</text>
</comment>
<dbReference type="SUPFAM" id="SSF52540">
    <property type="entry name" value="P-loop containing nucleoside triphosphate hydrolases"/>
    <property type="match status" value="1"/>
</dbReference>
<evidence type="ECO:0000313" key="11">
    <source>
        <dbReference type="Proteomes" id="UP000515317"/>
    </source>
</evidence>
<evidence type="ECO:0000256" key="3">
    <source>
        <dbReference type="ARBA" id="ARBA00022741"/>
    </source>
</evidence>
<dbReference type="CDD" id="cd14858">
    <property type="entry name" value="TrmE_N"/>
    <property type="match status" value="1"/>
</dbReference>
<organism evidence="10 11">
    <name type="scientific">Terrihabitans soli</name>
    <dbReference type="NCBI Taxonomy" id="708113"/>
    <lineage>
        <taxon>Bacteria</taxon>
        <taxon>Pseudomonadati</taxon>
        <taxon>Pseudomonadota</taxon>
        <taxon>Alphaproteobacteria</taxon>
        <taxon>Hyphomicrobiales</taxon>
        <taxon>Terrihabitans</taxon>
    </lineage>
</organism>
<dbReference type="Proteomes" id="UP000515317">
    <property type="component" value="Chromosome"/>
</dbReference>
<keyword evidence="3 8" id="KW-0547">Nucleotide-binding</keyword>
<comment type="function">
    <text evidence="8">Exhibits a very high intrinsic GTPase hydrolysis rate. Involved in the addition of a carboxymethylaminomethyl (cmnm) group at the wobble position (U34) of certain tRNAs, forming tRNA-cmnm(5)s(2)U34.</text>
</comment>
<feature type="binding site" evidence="8">
    <location>
        <position position="23"/>
    </location>
    <ligand>
        <name>(6S)-5-formyl-5,6,7,8-tetrahydrofolate</name>
        <dbReference type="ChEBI" id="CHEBI:57457"/>
    </ligand>
</feature>
<keyword evidence="8" id="KW-0963">Cytoplasm</keyword>
<proteinExistence type="inferred from homology"/>
<dbReference type="KEGG" id="tso:IZ6_00470"/>
<protein>
    <recommendedName>
        <fullName evidence="8">tRNA modification GTPase MnmE</fullName>
        <ecNumber evidence="8">3.6.-.-</ecNumber>
    </recommendedName>
</protein>
<dbReference type="AlphaFoldDB" id="A0A6S6QPL1"/>
<evidence type="ECO:0000256" key="5">
    <source>
        <dbReference type="ARBA" id="ARBA00022842"/>
    </source>
</evidence>
<dbReference type="GO" id="GO:0005525">
    <property type="term" value="F:GTP binding"/>
    <property type="evidence" value="ECO:0007669"/>
    <property type="project" value="UniProtKB-UniRule"/>
</dbReference>
<dbReference type="Gene3D" id="1.20.120.430">
    <property type="entry name" value="tRNA modification GTPase MnmE domain 2"/>
    <property type="match status" value="1"/>
</dbReference>
<feature type="binding site" evidence="8">
    <location>
        <position position="231"/>
    </location>
    <ligand>
        <name>Mg(2+)</name>
        <dbReference type="ChEBI" id="CHEBI:18420"/>
    </ligand>
</feature>
<dbReference type="InterPro" id="IPR027266">
    <property type="entry name" value="TrmE/GcvT-like"/>
</dbReference>
<keyword evidence="11" id="KW-1185">Reference proteome</keyword>
<sequence>MRADETIFALSSAPGRAGVAVVRVSGPQAMAALKALTARVPEQRKAELAEIRHPTSGELIDKGLVLLFAAPRSVTGEDIAEFHIHGGRASVAGLLDALARVAGLRLAEPGEFTRRAFENGKLDLAETEALADLIDAETAAQRRQALRGLDGGIGRAAEEWRGRLIEALALSEAEIDFPDEGDVPAGLIARAAQIAGALAAQIGNTLAQQSGERLREGAVIVIAGPPNAGKSSFLNRVAKRDVAIVSPHAGTTRDMLEVHLDLSGYPATLIDTAGLRATDDPIEQEALRRAEARASNADLVLWFDDAAAPDAPPHNIAAPVWRVRNKIDVAPSSGADYAISALTGEGVDQLLKALGDWLARELAPAESALITRERHRLSLVDAQAHLSRAASGIAPELMAEELRLSARALGRISGRVDVEDLLDAIFGSFCIGK</sequence>
<dbReference type="GO" id="GO:0046872">
    <property type="term" value="F:metal ion binding"/>
    <property type="evidence" value="ECO:0007669"/>
    <property type="project" value="UniProtKB-KW"/>
</dbReference>
<keyword evidence="2 8" id="KW-0819">tRNA processing</keyword>
<gene>
    <name evidence="8 10" type="primary">mnmE</name>
    <name evidence="8" type="synonym">trmE</name>
    <name evidence="10" type="ORF">IZ6_00470</name>
</gene>
<evidence type="ECO:0000256" key="7">
    <source>
        <dbReference type="ARBA" id="ARBA00023134"/>
    </source>
</evidence>
<dbReference type="RefSeq" id="WP_222876038.1">
    <property type="nucleotide sequence ID" value="NZ_AP023361.1"/>
</dbReference>
<name>A0A6S6QPL1_9HYPH</name>
<dbReference type="GO" id="GO:0005737">
    <property type="term" value="C:cytoplasm"/>
    <property type="evidence" value="ECO:0007669"/>
    <property type="project" value="UniProtKB-SubCell"/>
</dbReference>
<evidence type="ECO:0000256" key="1">
    <source>
        <dbReference type="ARBA" id="ARBA00011043"/>
    </source>
</evidence>
<dbReference type="InterPro" id="IPR004520">
    <property type="entry name" value="GTPase_MnmE"/>
</dbReference>
<dbReference type="PANTHER" id="PTHR42714:SF2">
    <property type="entry name" value="TRNA MODIFICATION GTPASE GTPBP3, MITOCHONDRIAL"/>
    <property type="match status" value="1"/>
</dbReference>
<comment type="subcellular location">
    <subcellularLocation>
        <location evidence="8">Cytoplasm</location>
    </subcellularLocation>
</comment>
<dbReference type="InterPro" id="IPR031168">
    <property type="entry name" value="G_TrmE"/>
</dbReference>
<keyword evidence="6 8" id="KW-0630">Potassium</keyword>
<dbReference type="Gene3D" id="3.40.50.300">
    <property type="entry name" value="P-loop containing nucleotide triphosphate hydrolases"/>
    <property type="match status" value="1"/>
</dbReference>
<feature type="binding site" evidence="8">
    <location>
        <position position="252"/>
    </location>
    <ligand>
        <name>Mg(2+)</name>
        <dbReference type="ChEBI" id="CHEBI:18420"/>
    </ligand>
</feature>
<reference evidence="10 11" key="1">
    <citation type="submission" date="2020-08" db="EMBL/GenBank/DDBJ databases">
        <title>Genome sequence of Rhizobiales bacterium strain IZ6.</title>
        <authorList>
            <person name="Nakai R."/>
            <person name="Naganuma T."/>
        </authorList>
    </citation>
    <scope>NUCLEOTIDE SEQUENCE [LARGE SCALE GENOMIC DNA]</scope>
    <source>
        <strain evidence="10 11">IZ6</strain>
    </source>
</reference>
<dbReference type="NCBIfam" id="TIGR00231">
    <property type="entry name" value="small_GTP"/>
    <property type="match status" value="1"/>
</dbReference>
<feature type="binding site" evidence="8">
    <location>
        <begin position="227"/>
        <end position="232"/>
    </location>
    <ligand>
        <name>GTP</name>
        <dbReference type="ChEBI" id="CHEBI:37565"/>
    </ligand>
</feature>
<dbReference type="InterPro" id="IPR018948">
    <property type="entry name" value="GTP-bd_TrmE_N"/>
</dbReference>
<accession>A0A6S6QPL1</accession>
<evidence type="ECO:0000256" key="6">
    <source>
        <dbReference type="ARBA" id="ARBA00022958"/>
    </source>
</evidence>
<dbReference type="NCBIfam" id="NF003661">
    <property type="entry name" value="PRK05291.1-3"/>
    <property type="match status" value="1"/>
</dbReference>
<dbReference type="InterPro" id="IPR027417">
    <property type="entry name" value="P-loop_NTPase"/>
</dbReference>